<organism evidence="2 3">
    <name type="scientific">Amanita thiersii Skay4041</name>
    <dbReference type="NCBI Taxonomy" id="703135"/>
    <lineage>
        <taxon>Eukaryota</taxon>
        <taxon>Fungi</taxon>
        <taxon>Dikarya</taxon>
        <taxon>Basidiomycota</taxon>
        <taxon>Agaricomycotina</taxon>
        <taxon>Agaricomycetes</taxon>
        <taxon>Agaricomycetidae</taxon>
        <taxon>Agaricales</taxon>
        <taxon>Pluteineae</taxon>
        <taxon>Amanitaceae</taxon>
        <taxon>Amanita</taxon>
    </lineage>
</organism>
<dbReference type="Gene3D" id="1.10.20.10">
    <property type="entry name" value="Histone, subunit A"/>
    <property type="match status" value="1"/>
</dbReference>
<feature type="compositionally biased region" description="Pro residues" evidence="1">
    <location>
        <begin position="292"/>
        <end position="302"/>
    </location>
</feature>
<protein>
    <submittedName>
        <fullName evidence="2">Uncharacterized protein</fullName>
    </submittedName>
</protein>
<feature type="region of interest" description="Disordered" evidence="1">
    <location>
        <begin position="104"/>
        <end position="147"/>
    </location>
</feature>
<gene>
    <name evidence="2" type="ORF">AMATHDRAFT_53561</name>
</gene>
<dbReference type="InterPro" id="IPR009072">
    <property type="entry name" value="Histone-fold"/>
</dbReference>
<dbReference type="InterPro" id="IPR018465">
    <property type="entry name" value="Scm3/HJURP"/>
</dbReference>
<feature type="region of interest" description="Disordered" evidence="1">
    <location>
        <begin position="171"/>
        <end position="193"/>
    </location>
</feature>
<dbReference type="AlphaFoldDB" id="A0A2A9NSD3"/>
<evidence type="ECO:0000256" key="1">
    <source>
        <dbReference type="SAM" id="MobiDB-lite"/>
    </source>
</evidence>
<dbReference type="OrthoDB" id="2420608at2759"/>
<dbReference type="GO" id="GO:0042393">
    <property type="term" value="F:histone binding"/>
    <property type="evidence" value="ECO:0007669"/>
    <property type="project" value="InterPro"/>
</dbReference>
<keyword evidence="3" id="KW-1185">Reference proteome</keyword>
<dbReference type="GO" id="GO:0046982">
    <property type="term" value="F:protein heterodimerization activity"/>
    <property type="evidence" value="ECO:0007669"/>
    <property type="project" value="InterPro"/>
</dbReference>
<feature type="region of interest" description="Disordered" evidence="1">
    <location>
        <begin position="1"/>
        <end position="37"/>
    </location>
</feature>
<dbReference type="EMBL" id="KZ301971">
    <property type="protein sequence ID" value="PFH53905.1"/>
    <property type="molecule type" value="Genomic_DNA"/>
</dbReference>
<dbReference type="STRING" id="703135.A0A2A9NSD3"/>
<dbReference type="Pfam" id="PF10384">
    <property type="entry name" value="Scm3"/>
    <property type="match status" value="1"/>
</dbReference>
<feature type="compositionally biased region" description="Polar residues" evidence="1">
    <location>
        <begin position="1"/>
        <end position="10"/>
    </location>
</feature>
<reference evidence="2 3" key="1">
    <citation type="submission" date="2014-02" db="EMBL/GenBank/DDBJ databases">
        <title>Transposable element dynamics among asymbiotic and ectomycorrhizal Amanita fungi.</title>
        <authorList>
            <consortium name="DOE Joint Genome Institute"/>
            <person name="Hess J."/>
            <person name="Skrede I."/>
            <person name="Wolfe B."/>
            <person name="LaButti K."/>
            <person name="Ohm R.A."/>
            <person name="Grigoriev I.V."/>
            <person name="Pringle A."/>
        </authorList>
    </citation>
    <scope>NUCLEOTIDE SEQUENCE [LARGE SCALE GENOMIC DNA]</scope>
    <source>
        <strain evidence="2 3">SKay4041</strain>
    </source>
</reference>
<evidence type="ECO:0000313" key="2">
    <source>
        <dbReference type="EMBL" id="PFH53905.1"/>
    </source>
</evidence>
<proteinExistence type="predicted"/>
<dbReference type="GO" id="GO:0005634">
    <property type="term" value="C:nucleus"/>
    <property type="evidence" value="ECO:0007669"/>
    <property type="project" value="InterPro"/>
</dbReference>
<feature type="compositionally biased region" description="Basic and acidic residues" evidence="1">
    <location>
        <begin position="114"/>
        <end position="143"/>
    </location>
</feature>
<dbReference type="Proteomes" id="UP000242287">
    <property type="component" value="Unassembled WGS sequence"/>
</dbReference>
<feature type="region of interest" description="Disordered" evidence="1">
    <location>
        <begin position="231"/>
        <end position="444"/>
    </location>
</feature>
<accession>A0A2A9NSD3</accession>
<evidence type="ECO:0000313" key="3">
    <source>
        <dbReference type="Proteomes" id="UP000242287"/>
    </source>
</evidence>
<sequence>MQHRATTVTCSLPISPSPSPSKKQRISSFSANHVRPIPTTLPSAARLAQSRDFLQEREASAKRLLDVWSSLAERYTKRLDEDDIVDILTGRVVQDRGVVSSWSVSQQGSFCDPSARKEQEKERASNVDTKEKEESSNHVDNKGDVNGVDELDAFASTEDIEHVNLDTVGTANEITRDSGTTKRTSLTPDELKDFLEAERRRRALGGDDEDGDTSDVDLEFYKSRLRRFRSECLSTQSSPRKNKPREDDDGQSDWLSDFCEVDGRSPSLPPSSSPLPSNIDELDDFRSNSRPPTVPPSSSPPPFDDEESEDELGKWDYEDPPDEPALAAQPPQEKVDNETNDDDSEVEIISFRSSHTPATSRSVTSSPTRDMPMTKSSPIKYSSAKIGSETGADRQALRRKVQPKDEPPWSTLRRLKRKRVISSSDSDSSIEIFGPSPSPTPSRKAAISSAMVGTDQQRFSLKRDPSHKDCCTQYKLNNGQ</sequence>
<feature type="compositionally biased region" description="Polar residues" evidence="1">
    <location>
        <begin position="351"/>
        <end position="380"/>
    </location>
</feature>
<name>A0A2A9NSD3_9AGAR</name>
<feature type="compositionally biased region" description="Basic and acidic residues" evidence="1">
    <location>
        <begin position="391"/>
        <end position="407"/>
    </location>
</feature>